<dbReference type="Proteomes" id="UP001148313">
    <property type="component" value="Unassembled WGS sequence"/>
</dbReference>
<dbReference type="PANTHER" id="PTHR30388:SF6">
    <property type="entry name" value="XANTHINE DEHYDROGENASE SUBUNIT A-RELATED"/>
    <property type="match status" value="1"/>
</dbReference>
<evidence type="ECO:0000259" key="1">
    <source>
        <dbReference type="Pfam" id="PF02625"/>
    </source>
</evidence>
<evidence type="ECO:0000313" key="4">
    <source>
        <dbReference type="Proteomes" id="UP001148313"/>
    </source>
</evidence>
<keyword evidence="4" id="KW-1185">Reference proteome</keyword>
<dbReference type="InterPro" id="IPR003777">
    <property type="entry name" value="XdhC_CoxI"/>
</dbReference>
<evidence type="ECO:0000313" key="3">
    <source>
        <dbReference type="EMBL" id="MDA4847238.1"/>
    </source>
</evidence>
<dbReference type="RefSeq" id="WP_271091048.1">
    <property type="nucleotide sequence ID" value="NZ_JAPJZH010000011.1"/>
</dbReference>
<comment type="caution">
    <text evidence="3">The sequence shown here is derived from an EMBL/GenBank/DDBJ whole genome shotgun (WGS) entry which is preliminary data.</text>
</comment>
<dbReference type="InterPro" id="IPR027051">
    <property type="entry name" value="XdhC_Rossmann_dom"/>
</dbReference>
<gene>
    <name evidence="3" type="ORF">OOZ53_17895</name>
</gene>
<accession>A0ABT4VTB8</accession>
<proteinExistence type="predicted"/>
<feature type="domain" description="XdhC Rossmann" evidence="2">
    <location>
        <begin position="121"/>
        <end position="256"/>
    </location>
</feature>
<reference evidence="3" key="1">
    <citation type="submission" date="2022-11" db="EMBL/GenBank/DDBJ databases">
        <title>Hoeflea poritis sp. nov., isolated from scleractinian coral Porites lutea.</title>
        <authorList>
            <person name="Zhang G."/>
            <person name="Wei Q."/>
            <person name="Cai L."/>
        </authorList>
    </citation>
    <scope>NUCLEOTIDE SEQUENCE</scope>
    <source>
        <strain evidence="3">E7-10</strain>
    </source>
</reference>
<dbReference type="Pfam" id="PF13478">
    <property type="entry name" value="XdhC_C"/>
    <property type="match status" value="1"/>
</dbReference>
<evidence type="ECO:0000259" key="2">
    <source>
        <dbReference type="Pfam" id="PF13478"/>
    </source>
</evidence>
<dbReference type="Gene3D" id="3.40.50.720">
    <property type="entry name" value="NAD(P)-binding Rossmann-like Domain"/>
    <property type="match status" value="1"/>
</dbReference>
<organism evidence="3 4">
    <name type="scientific">Hoeflea poritis</name>
    <dbReference type="NCBI Taxonomy" id="2993659"/>
    <lineage>
        <taxon>Bacteria</taxon>
        <taxon>Pseudomonadati</taxon>
        <taxon>Pseudomonadota</taxon>
        <taxon>Alphaproteobacteria</taxon>
        <taxon>Hyphomicrobiales</taxon>
        <taxon>Rhizobiaceae</taxon>
        <taxon>Hoeflea</taxon>
    </lineage>
</organism>
<dbReference type="EMBL" id="JAPJZH010000011">
    <property type="protein sequence ID" value="MDA4847238.1"/>
    <property type="molecule type" value="Genomic_DNA"/>
</dbReference>
<dbReference type="InterPro" id="IPR052698">
    <property type="entry name" value="MoCofactor_Util/Proc"/>
</dbReference>
<sequence>MKLSQNTLDLIETLRSSGRSFCIATIVRTKDATSAKPGAKAVVTEDGEMHGFLGGGCVTGAVKKEAIAALESQQPKLMRVRPKDEVVAPVDTDGTTLHKSSCPSGGTVEIFLEPMKARRRLVILGSSPIAQTLVSIAGAIGYQTIAGAPGDESGTMGNADVCHEGFAEAAAQAGPGDALILATQGRRDREALRAALQSQAGYIGMVASRRKFAALAGELGSDPDLAERLETVRAPAGLDIKAVEPEEIALSIMGEIIALRRAGQLGKKAPEHGGTRKAAQ</sequence>
<dbReference type="Pfam" id="PF02625">
    <property type="entry name" value="XdhC_CoxI"/>
    <property type="match status" value="1"/>
</dbReference>
<protein>
    <submittedName>
        <fullName evidence="3">XdhC family protein</fullName>
    </submittedName>
</protein>
<feature type="domain" description="XdhC- CoxI" evidence="1">
    <location>
        <begin position="15"/>
        <end position="80"/>
    </location>
</feature>
<dbReference type="PANTHER" id="PTHR30388">
    <property type="entry name" value="ALDEHYDE OXIDOREDUCTASE MOLYBDENUM COFACTOR ASSEMBLY PROTEIN"/>
    <property type="match status" value="1"/>
</dbReference>
<name>A0ABT4VTB8_9HYPH</name>